<protein>
    <submittedName>
        <fullName evidence="2">Uncharacterized protein</fullName>
    </submittedName>
</protein>
<evidence type="ECO:0000313" key="2">
    <source>
        <dbReference type="EMBL" id="PEP97039.1"/>
    </source>
</evidence>
<reference evidence="2 3" key="1">
    <citation type="submission" date="2017-09" db="EMBL/GenBank/DDBJ databases">
        <title>Large-scale bioinformatics analysis of Bacillus genomes uncovers conserved roles of natural products in bacterial physiology.</title>
        <authorList>
            <consortium name="Agbiome Team Llc"/>
            <person name="Bleich R.M."/>
            <person name="Grubbs K.J."/>
            <person name="Santa Maria K.C."/>
            <person name="Allen S.E."/>
            <person name="Farag S."/>
            <person name="Shank E.A."/>
            <person name="Bowers A."/>
        </authorList>
    </citation>
    <scope>NUCLEOTIDE SEQUENCE [LARGE SCALE GENOMIC DNA]</scope>
    <source>
        <strain evidence="2 3">AFS021349</strain>
    </source>
</reference>
<gene>
    <name evidence="2" type="ORF">CN585_24495</name>
</gene>
<dbReference type="Proteomes" id="UP000220841">
    <property type="component" value="Unassembled WGS sequence"/>
</dbReference>
<feature type="region of interest" description="Disordered" evidence="1">
    <location>
        <begin position="1"/>
        <end position="37"/>
    </location>
</feature>
<feature type="compositionally biased region" description="Low complexity" evidence="1">
    <location>
        <begin position="20"/>
        <end position="37"/>
    </location>
</feature>
<comment type="caution">
    <text evidence="2">The sequence shown here is derived from an EMBL/GenBank/DDBJ whole genome shotgun (WGS) entry which is preliminary data.</text>
</comment>
<evidence type="ECO:0000256" key="1">
    <source>
        <dbReference type="SAM" id="MobiDB-lite"/>
    </source>
</evidence>
<sequence length="91" mass="9295">KDYRGHRGRKERKVWKGMDNGATGSTGNTGATGPLGGATTNNIIALNTLTPGPNAILTLVNSSQGGTATLVPFTQTGGDPTGAQLTIFQLL</sequence>
<dbReference type="AlphaFoldDB" id="A0A2A8H939"/>
<organism evidence="2 3">
    <name type="scientific">Bacillus toyonensis</name>
    <dbReference type="NCBI Taxonomy" id="155322"/>
    <lineage>
        <taxon>Bacteria</taxon>
        <taxon>Bacillati</taxon>
        <taxon>Bacillota</taxon>
        <taxon>Bacilli</taxon>
        <taxon>Bacillales</taxon>
        <taxon>Bacillaceae</taxon>
        <taxon>Bacillus</taxon>
        <taxon>Bacillus cereus group</taxon>
    </lineage>
</organism>
<feature type="compositionally biased region" description="Basic residues" evidence="1">
    <location>
        <begin position="1"/>
        <end position="15"/>
    </location>
</feature>
<proteinExistence type="predicted"/>
<evidence type="ECO:0000313" key="3">
    <source>
        <dbReference type="Proteomes" id="UP000220841"/>
    </source>
</evidence>
<accession>A0A2A8H939</accession>
<dbReference type="EMBL" id="NUBY01000171">
    <property type="protein sequence ID" value="PEP97039.1"/>
    <property type="molecule type" value="Genomic_DNA"/>
</dbReference>
<feature type="non-terminal residue" evidence="2">
    <location>
        <position position="1"/>
    </location>
</feature>
<name>A0A2A8H939_9BACI</name>